<dbReference type="InterPro" id="IPR003691">
    <property type="entry name" value="FluC"/>
</dbReference>
<comment type="similarity">
    <text evidence="10 12">Belongs to the fluoride channel Fluc/FEX (TC 1.A.43) family.</text>
</comment>
<keyword evidence="4 12" id="KW-0812">Transmembrane</keyword>
<name>A0A290XHZ1_9GAMM</name>
<feature type="transmembrane region" description="Helical" evidence="12">
    <location>
        <begin position="73"/>
        <end position="96"/>
    </location>
</feature>
<evidence type="ECO:0000313" key="14">
    <source>
        <dbReference type="Proteomes" id="UP000218968"/>
    </source>
</evidence>
<keyword evidence="6 12" id="KW-0915">Sodium</keyword>
<dbReference type="EMBL" id="CP023406">
    <property type="protein sequence ID" value="ATD68638.1"/>
    <property type="molecule type" value="Genomic_DNA"/>
</dbReference>
<evidence type="ECO:0000256" key="12">
    <source>
        <dbReference type="HAMAP-Rule" id="MF_00454"/>
    </source>
</evidence>
<evidence type="ECO:0000256" key="4">
    <source>
        <dbReference type="ARBA" id="ARBA00022692"/>
    </source>
</evidence>
<dbReference type="RefSeq" id="WP_096300177.1">
    <property type="nucleotide sequence ID" value="NZ_CP023406.1"/>
</dbReference>
<evidence type="ECO:0000256" key="3">
    <source>
        <dbReference type="ARBA" id="ARBA00022519"/>
    </source>
</evidence>
<gene>
    <name evidence="12 13" type="primary">crcB</name>
    <name evidence="12" type="synonym">fluC</name>
    <name evidence="13" type="ORF">CNR27_02055</name>
</gene>
<evidence type="ECO:0000256" key="8">
    <source>
        <dbReference type="ARBA" id="ARBA00023136"/>
    </source>
</evidence>
<keyword evidence="9 12" id="KW-0407">Ion channel</keyword>
<evidence type="ECO:0000256" key="2">
    <source>
        <dbReference type="ARBA" id="ARBA00022475"/>
    </source>
</evidence>
<comment type="subcellular location">
    <subcellularLocation>
        <location evidence="1 12">Cell membrane</location>
        <topology evidence="1 12">Multi-pass membrane protein</topology>
    </subcellularLocation>
</comment>
<evidence type="ECO:0000256" key="9">
    <source>
        <dbReference type="ARBA" id="ARBA00023303"/>
    </source>
</evidence>
<reference evidence="14" key="1">
    <citation type="submission" date="2017-09" db="EMBL/GenBank/DDBJ databases">
        <title>Luteimonas liuhanmingii sp.nov., isolated from the intestinal contents of Tibetan Plateau Pika in Yushu, Qinghai Province, China.</title>
        <authorList>
            <person name="Gui Z."/>
        </authorList>
    </citation>
    <scope>NUCLEOTIDE SEQUENCE [LARGE SCALE GENOMIC DNA]</scope>
    <source>
        <strain evidence="14">100111</strain>
    </source>
</reference>
<evidence type="ECO:0000256" key="1">
    <source>
        <dbReference type="ARBA" id="ARBA00004651"/>
    </source>
</evidence>
<dbReference type="Proteomes" id="UP000218968">
    <property type="component" value="Chromosome"/>
</dbReference>
<keyword evidence="8 12" id="KW-0472">Membrane</keyword>
<keyword evidence="14" id="KW-1185">Reference proteome</keyword>
<evidence type="ECO:0000256" key="6">
    <source>
        <dbReference type="ARBA" id="ARBA00023053"/>
    </source>
</evidence>
<keyword evidence="5 12" id="KW-1133">Transmembrane helix</keyword>
<evidence type="ECO:0000256" key="7">
    <source>
        <dbReference type="ARBA" id="ARBA00023065"/>
    </source>
</evidence>
<dbReference type="GO" id="GO:0046872">
    <property type="term" value="F:metal ion binding"/>
    <property type="evidence" value="ECO:0007669"/>
    <property type="project" value="UniProtKB-KW"/>
</dbReference>
<keyword evidence="12" id="KW-0479">Metal-binding</keyword>
<evidence type="ECO:0000256" key="10">
    <source>
        <dbReference type="ARBA" id="ARBA00035120"/>
    </source>
</evidence>
<dbReference type="Pfam" id="PF02537">
    <property type="entry name" value="CRCB"/>
    <property type="match status" value="1"/>
</dbReference>
<feature type="binding site" evidence="12">
    <location>
        <position position="81"/>
    </location>
    <ligand>
        <name>Na(+)</name>
        <dbReference type="ChEBI" id="CHEBI:29101"/>
        <note>structural</note>
    </ligand>
</feature>
<comment type="function">
    <text evidence="12">Fluoride-specific ion channel. Important for reducing fluoride concentration in the cell, thus reducing its toxicity.</text>
</comment>
<keyword evidence="7 12" id="KW-0406">Ion transport</keyword>
<keyword evidence="12" id="KW-0813">Transport</keyword>
<feature type="transmembrane region" description="Helical" evidence="12">
    <location>
        <begin position="102"/>
        <end position="126"/>
    </location>
</feature>
<keyword evidence="2 12" id="KW-1003">Cell membrane</keyword>
<dbReference type="GO" id="GO:0005886">
    <property type="term" value="C:plasma membrane"/>
    <property type="evidence" value="ECO:0007669"/>
    <property type="project" value="UniProtKB-SubCell"/>
</dbReference>
<dbReference type="GO" id="GO:0062054">
    <property type="term" value="F:fluoride channel activity"/>
    <property type="evidence" value="ECO:0007669"/>
    <property type="project" value="UniProtKB-UniRule"/>
</dbReference>
<protein>
    <recommendedName>
        <fullName evidence="12">Fluoride-specific ion channel FluC</fullName>
    </recommendedName>
</protein>
<comment type="catalytic activity">
    <reaction evidence="11">
        <text>fluoride(in) = fluoride(out)</text>
        <dbReference type="Rhea" id="RHEA:76159"/>
        <dbReference type="ChEBI" id="CHEBI:17051"/>
    </reaction>
    <physiologicalReaction direction="left-to-right" evidence="11">
        <dbReference type="Rhea" id="RHEA:76160"/>
    </physiologicalReaction>
</comment>
<dbReference type="AlphaFoldDB" id="A0A290XHZ1"/>
<proteinExistence type="inferred from homology"/>
<dbReference type="NCBIfam" id="TIGR00494">
    <property type="entry name" value="crcB"/>
    <property type="match status" value="1"/>
</dbReference>
<keyword evidence="3" id="KW-0997">Cell inner membrane</keyword>
<accession>A0A290XHZ1</accession>
<feature type="binding site" evidence="12">
    <location>
        <position position="84"/>
    </location>
    <ligand>
        <name>Na(+)</name>
        <dbReference type="ChEBI" id="CHEBI:29101"/>
        <note>structural</note>
    </ligand>
</feature>
<sequence length="132" mass="13788">MQRLMLVALGGAFGSVCRYGLSLWTLQLAGANASTPLRFPLGTLAVNLLGCFVAGLLAGGIVRHEWFTPDVRVMLLVGVMGGFTTFSAFGLDTLALLRRGDIAMAGLYIAASVLCGLALVALGWWITSRGAA</sequence>
<dbReference type="PANTHER" id="PTHR28259:SF1">
    <property type="entry name" value="FLUORIDE EXPORT PROTEIN 1-RELATED"/>
    <property type="match status" value="1"/>
</dbReference>
<dbReference type="KEGG" id="lum:CNR27_02055"/>
<dbReference type="HAMAP" id="MF_00454">
    <property type="entry name" value="FluC"/>
    <property type="match status" value="1"/>
</dbReference>
<dbReference type="GO" id="GO:0140114">
    <property type="term" value="P:cellular detoxification of fluoride"/>
    <property type="evidence" value="ECO:0007669"/>
    <property type="project" value="UniProtKB-UniRule"/>
</dbReference>
<evidence type="ECO:0000313" key="13">
    <source>
        <dbReference type="EMBL" id="ATD68638.1"/>
    </source>
</evidence>
<evidence type="ECO:0000256" key="11">
    <source>
        <dbReference type="ARBA" id="ARBA00035585"/>
    </source>
</evidence>
<organism evidence="13 14">
    <name type="scientific">Luteimonas chenhongjianii</name>
    <dbReference type="NCBI Taxonomy" id="2006110"/>
    <lineage>
        <taxon>Bacteria</taxon>
        <taxon>Pseudomonadati</taxon>
        <taxon>Pseudomonadota</taxon>
        <taxon>Gammaproteobacteria</taxon>
        <taxon>Lysobacterales</taxon>
        <taxon>Lysobacteraceae</taxon>
        <taxon>Luteimonas</taxon>
    </lineage>
</organism>
<dbReference type="PANTHER" id="PTHR28259">
    <property type="entry name" value="FLUORIDE EXPORT PROTEIN 1-RELATED"/>
    <property type="match status" value="1"/>
</dbReference>
<dbReference type="OrthoDB" id="9806299at2"/>
<comment type="activity regulation">
    <text evidence="12">Na(+) is not transported, but it plays an essential structural role and its presence is essential for fluoride channel function.</text>
</comment>
<feature type="transmembrane region" description="Helical" evidence="12">
    <location>
        <begin position="39"/>
        <end position="61"/>
    </location>
</feature>
<evidence type="ECO:0000256" key="5">
    <source>
        <dbReference type="ARBA" id="ARBA00022989"/>
    </source>
</evidence>